<evidence type="ECO:0000313" key="1">
    <source>
        <dbReference type="EMBL" id="PLS29937.1"/>
    </source>
</evidence>
<dbReference type="RefSeq" id="WP_101618344.1">
    <property type="nucleotide sequence ID" value="NZ_NMWU01000055.1"/>
</dbReference>
<dbReference type="AlphaFoldDB" id="A0A2N5J6Y0"/>
<sequence length="175" mass="18493">MTTLTATRTTTIDDTAWDDITRAINGDLNPDDIDETILLAIAQDLAAGGKHVRDAILVTAIDPDINAQEAADMARHPHTPGNARLTKDAIIGAWRHGTADTDRARRAIRLISRIGRRANAKAPALAMRACLEWFALGDPSTAASDALVALAIDPDIRLAVLVLAAAEHGIGPQAA</sequence>
<dbReference type="EMBL" id="NMWU01000055">
    <property type="protein sequence ID" value="PLS29937.1"/>
    <property type="molecule type" value="Genomic_DNA"/>
</dbReference>
<dbReference type="Proteomes" id="UP000235050">
    <property type="component" value="Unassembled WGS sequence"/>
</dbReference>
<proteinExistence type="predicted"/>
<gene>
    <name evidence="1" type="ORF">Uis1B_2205</name>
</gene>
<evidence type="ECO:0000313" key="2">
    <source>
        <dbReference type="Proteomes" id="UP000235050"/>
    </source>
</evidence>
<comment type="caution">
    <text evidence="1">The sequence shown here is derived from an EMBL/GenBank/DDBJ whole genome shotgun (WGS) entry which is preliminary data.</text>
</comment>
<organism evidence="1 2">
    <name type="scientific">Bifidobacterium margollesii</name>
    <dbReference type="NCBI Taxonomy" id="2020964"/>
    <lineage>
        <taxon>Bacteria</taxon>
        <taxon>Bacillati</taxon>
        <taxon>Actinomycetota</taxon>
        <taxon>Actinomycetes</taxon>
        <taxon>Bifidobacteriales</taxon>
        <taxon>Bifidobacteriaceae</taxon>
        <taxon>Bifidobacterium</taxon>
    </lineage>
</organism>
<accession>A0A2N5J6Y0</accession>
<reference evidence="1 2" key="1">
    <citation type="submission" date="2017-07" db="EMBL/GenBank/DDBJ databases">
        <title>Bifidobacterium novel species.</title>
        <authorList>
            <person name="Lugli G.A."/>
            <person name="Milani C."/>
            <person name="Duranti S."/>
            <person name="Mangifesta M."/>
        </authorList>
    </citation>
    <scope>NUCLEOTIDE SEQUENCE [LARGE SCALE GENOMIC DNA]</scope>
    <source>
        <strain evidence="2">Uis1B</strain>
    </source>
</reference>
<keyword evidence="2" id="KW-1185">Reference proteome</keyword>
<name>A0A2N5J6Y0_9BIFI</name>
<protein>
    <submittedName>
        <fullName evidence="1">Uncharacterized protein</fullName>
    </submittedName>
</protein>